<evidence type="ECO:0000313" key="2">
    <source>
        <dbReference type="Proteomes" id="UP000327493"/>
    </source>
</evidence>
<dbReference type="EMBL" id="VOFY01000003">
    <property type="protein sequence ID" value="KAA8593922.1"/>
    <property type="molecule type" value="Genomic_DNA"/>
</dbReference>
<evidence type="ECO:0000313" key="1">
    <source>
        <dbReference type="EMBL" id="KAA8593922.1"/>
    </source>
</evidence>
<sequence length="28" mass="3048">MFLLSSLFPLCRNRTATGTASTMTEGQL</sequence>
<name>A0A5J5DKS3_9PERO</name>
<accession>A0A5J5DKS3</accession>
<protein>
    <submittedName>
        <fullName evidence="1">Uncharacterized protein</fullName>
    </submittedName>
</protein>
<dbReference type="Proteomes" id="UP000327493">
    <property type="component" value="Chromosome 3"/>
</dbReference>
<dbReference type="AlphaFoldDB" id="A0A5J5DKS3"/>
<keyword evidence="2" id="KW-1185">Reference proteome</keyword>
<organism evidence="1 2">
    <name type="scientific">Etheostoma spectabile</name>
    <name type="common">orangethroat darter</name>
    <dbReference type="NCBI Taxonomy" id="54343"/>
    <lineage>
        <taxon>Eukaryota</taxon>
        <taxon>Metazoa</taxon>
        <taxon>Chordata</taxon>
        <taxon>Craniata</taxon>
        <taxon>Vertebrata</taxon>
        <taxon>Euteleostomi</taxon>
        <taxon>Actinopterygii</taxon>
        <taxon>Neopterygii</taxon>
        <taxon>Teleostei</taxon>
        <taxon>Neoteleostei</taxon>
        <taxon>Acanthomorphata</taxon>
        <taxon>Eupercaria</taxon>
        <taxon>Perciformes</taxon>
        <taxon>Percoidei</taxon>
        <taxon>Percidae</taxon>
        <taxon>Etheostomatinae</taxon>
        <taxon>Etheostoma</taxon>
    </lineage>
</organism>
<proteinExistence type="predicted"/>
<gene>
    <name evidence="1" type="ORF">FQN60_004756</name>
</gene>
<comment type="caution">
    <text evidence="1">The sequence shown here is derived from an EMBL/GenBank/DDBJ whole genome shotgun (WGS) entry which is preliminary data.</text>
</comment>
<reference evidence="1 2" key="1">
    <citation type="submission" date="2019-08" db="EMBL/GenBank/DDBJ databases">
        <title>A chromosome-level genome assembly, high-density linkage maps, and genome scans reveal the genomic architecture of hybrid incompatibilities underlying speciation via character displacement in darters (Percidae: Etheostominae).</title>
        <authorList>
            <person name="Moran R.L."/>
            <person name="Catchen J.M."/>
            <person name="Fuller R.C."/>
        </authorList>
    </citation>
    <scope>NUCLEOTIDE SEQUENCE [LARGE SCALE GENOMIC DNA]</scope>
    <source>
        <strain evidence="1">EspeVRDwgs_2016</strain>
        <tissue evidence="1">Muscle</tissue>
    </source>
</reference>